<dbReference type="PANTHER" id="PTHR30537:SF74">
    <property type="entry name" value="HTH-TYPE TRANSCRIPTIONAL REGULATOR TRPI"/>
    <property type="match status" value="1"/>
</dbReference>
<dbReference type="AlphaFoldDB" id="A0A069E9P3"/>
<comment type="caution">
    <text evidence="6">The sequence shown here is derived from an EMBL/GenBank/DDBJ whole genome shotgun (WGS) entry which is preliminary data.</text>
</comment>
<dbReference type="GO" id="GO:0003700">
    <property type="term" value="F:DNA-binding transcription factor activity"/>
    <property type="evidence" value="ECO:0007669"/>
    <property type="project" value="InterPro"/>
</dbReference>
<organism evidence="6 7">
    <name type="scientific">Hyphomonas adhaerens MHS-3</name>
    <dbReference type="NCBI Taxonomy" id="1280949"/>
    <lineage>
        <taxon>Bacteria</taxon>
        <taxon>Pseudomonadati</taxon>
        <taxon>Pseudomonadota</taxon>
        <taxon>Alphaproteobacteria</taxon>
        <taxon>Hyphomonadales</taxon>
        <taxon>Hyphomonadaceae</taxon>
        <taxon>Hyphomonas</taxon>
    </lineage>
</organism>
<feature type="domain" description="HTH lysR-type" evidence="5">
    <location>
        <begin position="1"/>
        <end position="56"/>
    </location>
</feature>
<dbReference type="InterPro" id="IPR005119">
    <property type="entry name" value="LysR_subst-bd"/>
</dbReference>
<dbReference type="Proteomes" id="UP000027446">
    <property type="component" value="Unassembled WGS sequence"/>
</dbReference>
<dbReference type="RefSeq" id="WP_051596162.1">
    <property type="nucleotide sequence ID" value="NZ_ARYH01000001.1"/>
</dbReference>
<evidence type="ECO:0000256" key="3">
    <source>
        <dbReference type="ARBA" id="ARBA00023125"/>
    </source>
</evidence>
<dbReference type="PANTHER" id="PTHR30537">
    <property type="entry name" value="HTH-TYPE TRANSCRIPTIONAL REGULATOR"/>
    <property type="match status" value="1"/>
</dbReference>
<protein>
    <submittedName>
        <fullName evidence="6">DNA-binding transcriptional activator GcvA</fullName>
    </submittedName>
</protein>
<reference evidence="6 7" key="1">
    <citation type="journal article" date="2014" name="Antonie Van Leeuwenhoek">
        <title>Hyphomonas beringensis sp. nov. and Hyphomonas chukchiensis sp. nov., isolated from surface seawater of the Bering Sea and Chukchi Sea.</title>
        <authorList>
            <person name="Li C."/>
            <person name="Lai Q."/>
            <person name="Li G."/>
            <person name="Dong C."/>
            <person name="Wang J."/>
            <person name="Liao Y."/>
            <person name="Shao Z."/>
        </authorList>
    </citation>
    <scope>NUCLEOTIDE SEQUENCE [LARGE SCALE GENOMIC DNA]</scope>
    <source>
        <strain evidence="6 7">MHS-3</strain>
    </source>
</reference>
<name>A0A069E9P3_9PROT</name>
<dbReference type="PROSITE" id="PS50931">
    <property type="entry name" value="HTH_LYSR"/>
    <property type="match status" value="1"/>
</dbReference>
<keyword evidence="3 6" id="KW-0238">DNA-binding</keyword>
<evidence type="ECO:0000259" key="5">
    <source>
        <dbReference type="PROSITE" id="PS50931"/>
    </source>
</evidence>
<gene>
    <name evidence="6" type="ORF">HAD_11110</name>
</gene>
<dbReference type="GO" id="GO:0006351">
    <property type="term" value="P:DNA-templated transcription"/>
    <property type="evidence" value="ECO:0007669"/>
    <property type="project" value="TreeGrafter"/>
</dbReference>
<dbReference type="Gene3D" id="3.40.190.10">
    <property type="entry name" value="Periplasmic binding protein-like II"/>
    <property type="match status" value="2"/>
</dbReference>
<evidence type="ECO:0000256" key="2">
    <source>
        <dbReference type="ARBA" id="ARBA00023015"/>
    </source>
</evidence>
<dbReference type="InterPro" id="IPR036390">
    <property type="entry name" value="WH_DNA-bd_sf"/>
</dbReference>
<keyword evidence="7" id="KW-1185">Reference proteome</keyword>
<keyword evidence="4" id="KW-0804">Transcription</keyword>
<proteinExistence type="inferred from homology"/>
<dbReference type="GO" id="GO:0043565">
    <property type="term" value="F:sequence-specific DNA binding"/>
    <property type="evidence" value="ECO:0007669"/>
    <property type="project" value="TreeGrafter"/>
</dbReference>
<dbReference type="Pfam" id="PF03466">
    <property type="entry name" value="LysR_substrate"/>
    <property type="match status" value="1"/>
</dbReference>
<accession>A0A069E9P3</accession>
<dbReference type="SUPFAM" id="SSF53850">
    <property type="entry name" value="Periplasmic binding protein-like II"/>
    <property type="match status" value="1"/>
</dbReference>
<dbReference type="EMBL" id="ARYH01000001">
    <property type="protein sequence ID" value="KCZ86231.1"/>
    <property type="molecule type" value="Genomic_DNA"/>
</dbReference>
<dbReference type="SUPFAM" id="SSF46785">
    <property type="entry name" value="Winged helix' DNA-binding domain"/>
    <property type="match status" value="1"/>
</dbReference>
<evidence type="ECO:0000313" key="7">
    <source>
        <dbReference type="Proteomes" id="UP000027446"/>
    </source>
</evidence>
<dbReference type="STRING" id="1280949.HAD_11110"/>
<evidence type="ECO:0000256" key="1">
    <source>
        <dbReference type="ARBA" id="ARBA00009437"/>
    </source>
</evidence>
<dbReference type="InterPro" id="IPR058163">
    <property type="entry name" value="LysR-type_TF_proteobact-type"/>
</dbReference>
<dbReference type="Pfam" id="PF00126">
    <property type="entry name" value="HTH_1"/>
    <property type="match status" value="1"/>
</dbReference>
<dbReference type="CDD" id="cd08432">
    <property type="entry name" value="PBP2_GcdR_TrpI_HvrB_AmpR_like"/>
    <property type="match status" value="1"/>
</dbReference>
<evidence type="ECO:0000313" key="6">
    <source>
        <dbReference type="EMBL" id="KCZ86231.1"/>
    </source>
</evidence>
<dbReference type="InterPro" id="IPR036388">
    <property type="entry name" value="WH-like_DNA-bd_sf"/>
</dbReference>
<evidence type="ECO:0000256" key="4">
    <source>
        <dbReference type="ARBA" id="ARBA00023163"/>
    </source>
</evidence>
<dbReference type="eggNOG" id="COG0583">
    <property type="taxonomic scope" value="Bacteria"/>
</dbReference>
<keyword evidence="2" id="KW-0805">Transcription regulation</keyword>
<sequence>MTALRTFEAVARLKSFKLASSELNVTPSAVSHQIRQLEEELGCRLSRRGRSGFELTSQGRKLAETLKRSFRRIGETVEQLRDENSSRIVLQVYSTFAVRWLLPRMESFEAAHPDLEIRLITSQADVNLSESTSDACVMIGAPIRREVDYTLLFSSRVYPVCSPEYLEKNGPILKPNDLRDHTLLQVYPSQNDWTVWLNTVGAPSVDPSGNARFDSYDHALNMAVRGMGVALAIDPFADEDLAAGRLVELFPGQRVFLPGKWFFASLATRRNEPKVTALRQWLLDEMAASRALSG</sequence>
<dbReference type="InterPro" id="IPR000847">
    <property type="entry name" value="LysR_HTH_N"/>
</dbReference>
<comment type="similarity">
    <text evidence="1">Belongs to the LysR transcriptional regulatory family.</text>
</comment>
<dbReference type="Gene3D" id="1.10.10.10">
    <property type="entry name" value="Winged helix-like DNA-binding domain superfamily/Winged helix DNA-binding domain"/>
    <property type="match status" value="1"/>
</dbReference>